<protein>
    <recommendedName>
        <fullName evidence="3">Signal peptidase complex subunit 1</fullName>
    </recommendedName>
</protein>
<evidence type="ECO:0000313" key="10">
    <source>
        <dbReference type="EMBL" id="KAJ8653406.1"/>
    </source>
</evidence>
<evidence type="ECO:0000256" key="1">
    <source>
        <dbReference type="ARBA" id="ARBA00004477"/>
    </source>
</evidence>
<dbReference type="PANTHER" id="PTHR13202:SF0">
    <property type="entry name" value="SIGNAL PEPTIDASE COMPLEX SUBUNIT 1"/>
    <property type="match status" value="1"/>
</dbReference>
<name>A0AAD7XUK7_9FUNG</name>
<gene>
    <name evidence="10" type="ORF">O0I10_010952</name>
</gene>
<keyword evidence="4 9" id="KW-0812">Transmembrane</keyword>
<evidence type="ECO:0000313" key="11">
    <source>
        <dbReference type="Proteomes" id="UP001234581"/>
    </source>
</evidence>
<evidence type="ECO:0000256" key="9">
    <source>
        <dbReference type="SAM" id="Phobius"/>
    </source>
</evidence>
<sequence length="82" mass="9324">MAIADYFEWTIDFEGQKLAEQLTHLIPTLFAVIGFVVGYSMQSLLVTLEIFGAGLVLTMLLVLPPWPMYNRHPLKWLPASMQ</sequence>
<evidence type="ECO:0000256" key="2">
    <source>
        <dbReference type="ARBA" id="ARBA00005245"/>
    </source>
</evidence>
<evidence type="ECO:0000256" key="4">
    <source>
        <dbReference type="ARBA" id="ARBA00022692"/>
    </source>
</evidence>
<comment type="similarity">
    <text evidence="2">Belongs to the SPCS1 family.</text>
</comment>
<dbReference type="GO" id="GO:0006465">
    <property type="term" value="P:signal peptide processing"/>
    <property type="evidence" value="ECO:0007669"/>
    <property type="project" value="InterPro"/>
</dbReference>
<dbReference type="EMBL" id="JARTCD010000079">
    <property type="protein sequence ID" value="KAJ8653406.1"/>
    <property type="molecule type" value="Genomic_DNA"/>
</dbReference>
<dbReference type="AlphaFoldDB" id="A0AAD7XUK7"/>
<dbReference type="Proteomes" id="UP001234581">
    <property type="component" value="Unassembled WGS sequence"/>
</dbReference>
<dbReference type="GeneID" id="83218354"/>
<accession>A0AAD7XUK7</accession>
<keyword evidence="5" id="KW-0256">Endoplasmic reticulum</keyword>
<dbReference type="GO" id="GO:0005787">
    <property type="term" value="C:signal peptidase complex"/>
    <property type="evidence" value="ECO:0007669"/>
    <property type="project" value="InterPro"/>
</dbReference>
<comment type="subcellular location">
    <subcellularLocation>
        <location evidence="1">Endoplasmic reticulum membrane</location>
        <topology evidence="1">Multi-pass membrane protein</topology>
    </subcellularLocation>
</comment>
<proteinExistence type="inferred from homology"/>
<comment type="caution">
    <text evidence="10">The sequence shown here is derived from an EMBL/GenBank/DDBJ whole genome shotgun (WGS) entry which is preliminary data.</text>
</comment>
<dbReference type="PANTHER" id="PTHR13202">
    <property type="entry name" value="MICROSOMAL SIGNAL PEPTIDASE 12 KDA SUBUNIT"/>
    <property type="match status" value="1"/>
</dbReference>
<dbReference type="Pfam" id="PF06645">
    <property type="entry name" value="SPC12"/>
    <property type="match status" value="1"/>
</dbReference>
<dbReference type="GO" id="GO:0045047">
    <property type="term" value="P:protein targeting to ER"/>
    <property type="evidence" value="ECO:0007669"/>
    <property type="project" value="TreeGrafter"/>
</dbReference>
<evidence type="ECO:0000256" key="8">
    <source>
        <dbReference type="ARBA" id="ARBA00045204"/>
    </source>
</evidence>
<organism evidence="10 11">
    <name type="scientific">Lichtheimia ornata</name>
    <dbReference type="NCBI Taxonomy" id="688661"/>
    <lineage>
        <taxon>Eukaryota</taxon>
        <taxon>Fungi</taxon>
        <taxon>Fungi incertae sedis</taxon>
        <taxon>Mucoromycota</taxon>
        <taxon>Mucoromycotina</taxon>
        <taxon>Mucoromycetes</taxon>
        <taxon>Mucorales</taxon>
        <taxon>Lichtheimiaceae</taxon>
        <taxon>Lichtheimia</taxon>
    </lineage>
</organism>
<reference evidence="10 11" key="1">
    <citation type="submission" date="2023-03" db="EMBL/GenBank/DDBJ databases">
        <title>Genome sequence of Lichtheimia ornata CBS 291.66.</title>
        <authorList>
            <person name="Mohabir J.T."/>
            <person name="Shea T.P."/>
            <person name="Kurbessoian T."/>
            <person name="Berby B."/>
            <person name="Fontaine J."/>
            <person name="Livny J."/>
            <person name="Gnirke A."/>
            <person name="Stajich J.E."/>
            <person name="Cuomo C.A."/>
        </authorList>
    </citation>
    <scope>NUCLEOTIDE SEQUENCE [LARGE SCALE GENOMIC DNA]</scope>
    <source>
        <strain evidence="10">CBS 291.66</strain>
    </source>
</reference>
<keyword evidence="11" id="KW-1185">Reference proteome</keyword>
<evidence type="ECO:0000256" key="3">
    <source>
        <dbReference type="ARBA" id="ARBA00017059"/>
    </source>
</evidence>
<dbReference type="InterPro" id="IPR009542">
    <property type="entry name" value="Spc1/SPCS1"/>
</dbReference>
<dbReference type="RefSeq" id="XP_058338320.1">
    <property type="nucleotide sequence ID" value="XM_058490925.1"/>
</dbReference>
<keyword evidence="7 9" id="KW-0472">Membrane</keyword>
<evidence type="ECO:0000256" key="5">
    <source>
        <dbReference type="ARBA" id="ARBA00022824"/>
    </source>
</evidence>
<evidence type="ECO:0000256" key="6">
    <source>
        <dbReference type="ARBA" id="ARBA00022989"/>
    </source>
</evidence>
<evidence type="ECO:0000256" key="7">
    <source>
        <dbReference type="ARBA" id="ARBA00023136"/>
    </source>
</evidence>
<feature type="transmembrane region" description="Helical" evidence="9">
    <location>
        <begin position="46"/>
        <end position="66"/>
    </location>
</feature>
<keyword evidence="6 9" id="KW-1133">Transmembrane helix</keyword>
<feature type="transmembrane region" description="Helical" evidence="9">
    <location>
        <begin position="22"/>
        <end position="39"/>
    </location>
</feature>
<comment type="function">
    <text evidence="8">Component of the signal peptidase complex (SPC) which catalyzes the cleavage of N-terminal signal sequences from nascent proteins as they are translocated into the lumen of the endoplasmic reticulum. Dispensable for SPC enzymatic activity.</text>
</comment>